<dbReference type="PROSITE" id="PS00107">
    <property type="entry name" value="PROTEIN_KINASE_ATP"/>
    <property type="match status" value="1"/>
</dbReference>
<dbReference type="Proteomes" id="UP000183832">
    <property type="component" value="Unassembled WGS sequence"/>
</dbReference>
<evidence type="ECO:0000256" key="4">
    <source>
        <dbReference type="ARBA" id="ARBA00022838"/>
    </source>
</evidence>
<keyword evidence="12" id="KW-1185">Reference proteome</keyword>
<evidence type="ECO:0000256" key="8">
    <source>
        <dbReference type="SAM" id="MobiDB-lite"/>
    </source>
</evidence>
<dbReference type="InterPro" id="IPR008271">
    <property type="entry name" value="Ser/Thr_kinase_AS"/>
</dbReference>
<sequence length="1093" mass="126358">MNPQNYLITSSLQNKIREWEHSINCYNGQDPLDLWFQYICWLESNLITNPSLEAKFRKAVEQCLSSYDQYNIYKQDLRMVKLWIKYIDFQPNPLNLYKILYQQGIGTSCAAFYIGWAHYYNSENLLKQAESIFNLGVQLKAQPIVELENAQKHFRYSVAQRTLYNDESSKKRTISSLAEQRQKITSLSPHQLQVTQPSKKVKLSSEQYSLQQPAANSVFDSGFQTPRYFFNFAKNSHEPWRAQLYLEESYDPNQRCFYPKHLVYAGDGEEYSLEELKALKWYSKAESRNKNGNRQEQERRQDFETKTFMEEQEKIRKKQEEDQSQIDQLSFRKGQEEVQRETYQHPQLPYQQQSSQMWNNSDQNALNYMTYYQQNYDNSNNHRYQTHYQQTYQNISPNFHNSSDYNIPPDFHHQQLVTNECETQQLTQSQNANPYYLQAVVPSHSQRYPDNNNFNNSYQTYHQAAIESYPQNPIGHISSPTNVLPTNTNEVLGMQSRLPDYQDVEYLIDHQAEIDPEMLQQPIIEQTEELNDNKEDSSSEDSDEEPYNGPAPLVNSYMLNDLEEQIEASTISFSSNGKSRDKKITIKFRKEKTSTILSSESNSESSLFHRNYSATPSNKSSSDPVVISSSSTESTKSKKQIFQTEILNTFEGDNTQFMPSATNSCSSTANSDGNASFGNISFNGCVSTGKKPSNKISSSVNSYKFLKKKESLLSVQNDDSICSSSYGDQNSFFQAENDEEFKGKRIVKALTLIDDHLNKSDIDPFNSELCKAFLVKLNFPNRENVSDYKISNTNLPKLSKNHVVPLGGVNYQIEKEVGRGSYGAVYRGVNTCNGSVVALKYQKPPNSWELYICMEVKKRLENIEILPGFMSISAALIAPNASILISEFSHYGSLLDVNNRIRQATTKVMHESLVMHFSSQILNIVSHLHSCSIIHADIKPDNFLLMSLPSPETYVPSLRLIDFGCAIDMKLFPKNTEFKKMIQTDGFTCTEMLEGRPWSYQTDLFCVAGTIHVMLFGEYMQVNKKFGVWEIKQKFPRYLNKRIWSDIFSELLNIKDNQHLPDLRRMRNRINSETNDNELIRQIRSCSNLIRKR</sequence>
<dbReference type="GO" id="GO:0051754">
    <property type="term" value="P:meiotic sister chromatid cohesion, centromeric"/>
    <property type="evidence" value="ECO:0007669"/>
    <property type="project" value="TreeGrafter"/>
</dbReference>
<feature type="domain" description="BUB1 N-terminal" evidence="10">
    <location>
        <begin position="19"/>
        <end position="178"/>
    </location>
</feature>
<dbReference type="AlphaFoldDB" id="A0A1J1ICW0"/>
<dbReference type="EMBL" id="CVRI01000047">
    <property type="protein sequence ID" value="CRK98119.1"/>
    <property type="molecule type" value="Genomic_DNA"/>
</dbReference>
<dbReference type="FunFam" id="1.10.510.10:FF:000807">
    <property type="entry name" value="Checkpoint serine/threonine-protein kinase bub1"/>
    <property type="match status" value="1"/>
</dbReference>
<keyword evidence="5 7" id="KW-0067">ATP-binding</keyword>
<feature type="compositionally biased region" description="Basic and acidic residues" evidence="8">
    <location>
        <begin position="286"/>
        <end position="321"/>
    </location>
</feature>
<evidence type="ECO:0000313" key="11">
    <source>
        <dbReference type="EMBL" id="CRK98119.1"/>
    </source>
</evidence>
<dbReference type="InterPro" id="IPR017441">
    <property type="entry name" value="Protein_kinase_ATP_BS"/>
</dbReference>
<dbReference type="GO" id="GO:0000776">
    <property type="term" value="C:kinetochore"/>
    <property type="evidence" value="ECO:0007669"/>
    <property type="project" value="UniProtKB-KW"/>
</dbReference>
<evidence type="ECO:0000256" key="5">
    <source>
        <dbReference type="ARBA" id="ARBA00022840"/>
    </source>
</evidence>
<proteinExistence type="predicted"/>
<protein>
    <submittedName>
        <fullName evidence="11">CLUMA_CG011487, isoform A</fullName>
    </submittedName>
</protein>
<comment type="subcellular location">
    <subcellularLocation>
        <location evidence="1">Chromosome</location>
        <location evidence="1">Centromere</location>
        <location evidence="1">Kinetochore</location>
    </subcellularLocation>
</comment>
<dbReference type="GO" id="GO:0005634">
    <property type="term" value="C:nucleus"/>
    <property type="evidence" value="ECO:0007669"/>
    <property type="project" value="TreeGrafter"/>
</dbReference>
<organism evidence="11 12">
    <name type="scientific">Clunio marinus</name>
    <dbReference type="NCBI Taxonomy" id="568069"/>
    <lineage>
        <taxon>Eukaryota</taxon>
        <taxon>Metazoa</taxon>
        <taxon>Ecdysozoa</taxon>
        <taxon>Arthropoda</taxon>
        <taxon>Hexapoda</taxon>
        <taxon>Insecta</taxon>
        <taxon>Pterygota</taxon>
        <taxon>Neoptera</taxon>
        <taxon>Endopterygota</taxon>
        <taxon>Diptera</taxon>
        <taxon>Nematocera</taxon>
        <taxon>Chironomoidea</taxon>
        <taxon>Chironomidae</taxon>
        <taxon>Clunio</taxon>
    </lineage>
</organism>
<evidence type="ECO:0000256" key="6">
    <source>
        <dbReference type="ARBA" id="ARBA00023328"/>
    </source>
</evidence>
<feature type="region of interest" description="Disordered" evidence="8">
    <location>
        <begin position="599"/>
        <end position="634"/>
    </location>
</feature>
<accession>A0A1J1ICW0</accession>
<dbReference type="OrthoDB" id="248495at2759"/>
<dbReference type="InterPro" id="IPR013212">
    <property type="entry name" value="Mad3/Bub1_I"/>
</dbReference>
<dbReference type="PANTHER" id="PTHR14030">
    <property type="entry name" value="MITOTIC CHECKPOINT SERINE/THREONINE-PROTEIN KINASE BUB1"/>
    <property type="match status" value="1"/>
</dbReference>
<evidence type="ECO:0000256" key="3">
    <source>
        <dbReference type="ARBA" id="ARBA00022741"/>
    </source>
</evidence>
<keyword evidence="4" id="KW-0995">Kinetochore</keyword>
<dbReference type="SUPFAM" id="SSF56112">
    <property type="entry name" value="Protein kinase-like (PK-like)"/>
    <property type="match status" value="1"/>
</dbReference>
<dbReference type="GO" id="GO:0004672">
    <property type="term" value="F:protein kinase activity"/>
    <property type="evidence" value="ECO:0007669"/>
    <property type="project" value="InterPro"/>
</dbReference>
<feature type="compositionally biased region" description="Low complexity" evidence="8">
    <location>
        <begin position="617"/>
        <end position="634"/>
    </location>
</feature>
<dbReference type="InterPro" id="IPR011009">
    <property type="entry name" value="Kinase-like_dom_sf"/>
</dbReference>
<evidence type="ECO:0000259" key="9">
    <source>
        <dbReference type="PROSITE" id="PS50011"/>
    </source>
</evidence>
<keyword evidence="2" id="KW-0158">Chromosome</keyword>
<evidence type="ECO:0000256" key="7">
    <source>
        <dbReference type="PROSITE-ProRule" id="PRU10141"/>
    </source>
</evidence>
<name>A0A1J1ICW0_9DIPT</name>
<feature type="region of interest" description="Disordered" evidence="8">
    <location>
        <begin position="530"/>
        <end position="554"/>
    </location>
</feature>
<dbReference type="GO" id="GO:0005524">
    <property type="term" value="F:ATP binding"/>
    <property type="evidence" value="ECO:0007669"/>
    <property type="project" value="UniProtKB-UniRule"/>
</dbReference>
<dbReference type="PROSITE" id="PS50011">
    <property type="entry name" value="PROTEIN_KINASE_DOM"/>
    <property type="match status" value="1"/>
</dbReference>
<dbReference type="SMART" id="SM00777">
    <property type="entry name" value="Mad3_BUB1_I"/>
    <property type="match status" value="1"/>
</dbReference>
<keyword evidence="6" id="KW-0137">Centromere</keyword>
<evidence type="ECO:0000256" key="2">
    <source>
        <dbReference type="ARBA" id="ARBA00022454"/>
    </source>
</evidence>
<gene>
    <name evidence="11" type="primary">threonine-protein kinase BUB1</name>
    <name evidence="11" type="ORF">CLUMA_CG011487</name>
</gene>
<dbReference type="Gene3D" id="1.10.510.10">
    <property type="entry name" value="Transferase(Phosphotransferase) domain 1"/>
    <property type="match status" value="1"/>
</dbReference>
<dbReference type="PROSITE" id="PS51489">
    <property type="entry name" value="BUB1_N"/>
    <property type="match status" value="1"/>
</dbReference>
<feature type="region of interest" description="Disordered" evidence="8">
    <location>
        <begin position="286"/>
        <end position="327"/>
    </location>
</feature>
<dbReference type="STRING" id="568069.A0A1J1ICW0"/>
<evidence type="ECO:0000256" key="1">
    <source>
        <dbReference type="ARBA" id="ARBA00004629"/>
    </source>
</evidence>
<dbReference type="InterPro" id="IPR015661">
    <property type="entry name" value="Bub1/Mad3"/>
</dbReference>
<feature type="binding site" evidence="7">
    <location>
        <position position="840"/>
    </location>
    <ligand>
        <name>ATP</name>
        <dbReference type="ChEBI" id="CHEBI:30616"/>
    </ligand>
</feature>
<dbReference type="Pfam" id="PF08311">
    <property type="entry name" value="Mad3_BUB1_I"/>
    <property type="match status" value="1"/>
</dbReference>
<dbReference type="Gene3D" id="1.25.40.430">
    <property type="match status" value="1"/>
</dbReference>
<dbReference type="PROSITE" id="PS00108">
    <property type="entry name" value="PROTEIN_KINASE_ST"/>
    <property type="match status" value="1"/>
</dbReference>
<dbReference type="InterPro" id="IPR000719">
    <property type="entry name" value="Prot_kinase_dom"/>
</dbReference>
<dbReference type="PANTHER" id="PTHR14030:SF4">
    <property type="entry name" value="BUB1 KINASE, ISOFORM A-RELATED"/>
    <property type="match status" value="1"/>
</dbReference>
<evidence type="ECO:0000259" key="10">
    <source>
        <dbReference type="PROSITE" id="PS51489"/>
    </source>
</evidence>
<dbReference type="Pfam" id="PF00069">
    <property type="entry name" value="Pkinase"/>
    <property type="match status" value="1"/>
</dbReference>
<dbReference type="GO" id="GO:0007094">
    <property type="term" value="P:mitotic spindle assembly checkpoint signaling"/>
    <property type="evidence" value="ECO:0007669"/>
    <property type="project" value="InterPro"/>
</dbReference>
<reference evidence="11 12" key="1">
    <citation type="submission" date="2015-04" db="EMBL/GenBank/DDBJ databases">
        <authorList>
            <person name="Syromyatnikov M.Y."/>
            <person name="Popov V.N."/>
        </authorList>
    </citation>
    <scope>NUCLEOTIDE SEQUENCE [LARGE SCALE GENOMIC DNA]</scope>
</reference>
<feature type="domain" description="Protein kinase" evidence="9">
    <location>
        <begin position="811"/>
        <end position="1093"/>
    </location>
</feature>
<keyword evidence="3 7" id="KW-0547">Nucleotide-binding</keyword>
<dbReference type="GO" id="GO:0032991">
    <property type="term" value="C:protein-containing complex"/>
    <property type="evidence" value="ECO:0007669"/>
    <property type="project" value="UniProtKB-ARBA"/>
</dbReference>
<dbReference type="CDD" id="cd13981">
    <property type="entry name" value="STKc_Bub1_BubR1"/>
    <property type="match status" value="1"/>
</dbReference>
<evidence type="ECO:0000313" key="12">
    <source>
        <dbReference type="Proteomes" id="UP000183832"/>
    </source>
</evidence>
<dbReference type="SMART" id="SM00220">
    <property type="entry name" value="S_TKc"/>
    <property type="match status" value="1"/>
</dbReference>